<dbReference type="EMBL" id="OZ034820">
    <property type="protein sequence ID" value="CAL1403698.1"/>
    <property type="molecule type" value="Genomic_DNA"/>
</dbReference>
<evidence type="ECO:0000313" key="2">
    <source>
        <dbReference type="Proteomes" id="UP001497516"/>
    </source>
</evidence>
<evidence type="ECO:0000313" key="1">
    <source>
        <dbReference type="EMBL" id="CAL1403698.1"/>
    </source>
</evidence>
<sequence length="71" mass="7390">MPPAPARCGSPEDAPSTLIFVHPGGGGLHPIAAAVRKGGPWRFPGLKDGAVQALYQNSALIRIACVSERWA</sequence>
<name>A0AAV2FZ81_9ROSI</name>
<dbReference type="AlphaFoldDB" id="A0AAV2FZ81"/>
<organism evidence="1 2">
    <name type="scientific">Linum trigynum</name>
    <dbReference type="NCBI Taxonomy" id="586398"/>
    <lineage>
        <taxon>Eukaryota</taxon>
        <taxon>Viridiplantae</taxon>
        <taxon>Streptophyta</taxon>
        <taxon>Embryophyta</taxon>
        <taxon>Tracheophyta</taxon>
        <taxon>Spermatophyta</taxon>
        <taxon>Magnoliopsida</taxon>
        <taxon>eudicotyledons</taxon>
        <taxon>Gunneridae</taxon>
        <taxon>Pentapetalae</taxon>
        <taxon>rosids</taxon>
        <taxon>fabids</taxon>
        <taxon>Malpighiales</taxon>
        <taxon>Linaceae</taxon>
        <taxon>Linum</taxon>
    </lineage>
</organism>
<reference evidence="1 2" key="1">
    <citation type="submission" date="2024-04" db="EMBL/GenBank/DDBJ databases">
        <authorList>
            <person name="Fracassetti M."/>
        </authorList>
    </citation>
    <scope>NUCLEOTIDE SEQUENCE [LARGE SCALE GENOMIC DNA]</scope>
</reference>
<keyword evidence="2" id="KW-1185">Reference proteome</keyword>
<dbReference type="Proteomes" id="UP001497516">
    <property type="component" value="Chromosome 7"/>
</dbReference>
<proteinExistence type="predicted"/>
<accession>A0AAV2FZ81</accession>
<gene>
    <name evidence="1" type="ORF">LTRI10_LOCUS43608</name>
</gene>
<protein>
    <submittedName>
        <fullName evidence="1">Uncharacterized protein</fullName>
    </submittedName>
</protein>